<dbReference type="NCBIfam" id="TIGR00830">
    <property type="entry name" value="PTBA"/>
    <property type="match status" value="1"/>
</dbReference>
<dbReference type="InterPro" id="IPR050558">
    <property type="entry name" value="PTS_Sugar-Specific_Components"/>
</dbReference>
<dbReference type="GO" id="GO:0016301">
    <property type="term" value="F:kinase activity"/>
    <property type="evidence" value="ECO:0007669"/>
    <property type="project" value="UniProtKB-KW"/>
</dbReference>
<feature type="transmembrane region" description="Helical" evidence="17">
    <location>
        <begin position="260"/>
        <end position="286"/>
    </location>
</feature>
<dbReference type="GO" id="GO:0005886">
    <property type="term" value="C:plasma membrane"/>
    <property type="evidence" value="ECO:0007669"/>
    <property type="project" value="UniProtKB-SubCell"/>
</dbReference>
<keyword evidence="6" id="KW-0598">Phosphotransferase system</keyword>
<evidence type="ECO:0000256" key="6">
    <source>
        <dbReference type="ARBA" id="ARBA00022683"/>
    </source>
</evidence>
<dbReference type="AlphaFoldDB" id="A0A514ZAU5"/>
<keyword evidence="10 17" id="KW-0472">Membrane</keyword>
<dbReference type="GO" id="GO:0008982">
    <property type="term" value="F:protein-N(PI)-phosphohistidine-sugar phosphotransferase activity"/>
    <property type="evidence" value="ECO:0007669"/>
    <property type="project" value="InterPro"/>
</dbReference>
<keyword evidence="22" id="KW-1185">Reference proteome</keyword>
<dbReference type="PROSITE" id="PS51103">
    <property type="entry name" value="PTS_EIIC_TYPE_1"/>
    <property type="match status" value="1"/>
</dbReference>
<feature type="active site" description="Phosphocysteine intermediate; for EIIB activity" evidence="16">
    <location>
        <position position="29"/>
    </location>
</feature>
<evidence type="ECO:0000259" key="20">
    <source>
        <dbReference type="PROSITE" id="PS51103"/>
    </source>
</evidence>
<dbReference type="PROSITE" id="PS01035">
    <property type="entry name" value="PTS_EIIB_TYPE_1_CYS"/>
    <property type="match status" value="1"/>
</dbReference>
<proteinExistence type="predicted"/>
<dbReference type="Pfam" id="PF00358">
    <property type="entry name" value="PTS_EIIA_1"/>
    <property type="match status" value="1"/>
</dbReference>
<dbReference type="CDD" id="cd00212">
    <property type="entry name" value="PTS_IIB_glc"/>
    <property type="match status" value="1"/>
</dbReference>
<feature type="transmembrane region" description="Helical" evidence="17">
    <location>
        <begin position="343"/>
        <end position="365"/>
    </location>
</feature>
<dbReference type="Proteomes" id="UP000315128">
    <property type="component" value="Chromosome"/>
</dbReference>
<sequence>MADDKVKRIAREIYEQVGGESNVVRVIHCMTRVRMTIKDYSKVNMDSLKKIEGVLGIVDDETLQVIIGPGTVNKVAQAMVDKVGVKLGDTFPGSEEDLAELAARTKSAAKDKYDKPSKFKAVLKSISNIFVPLIPALVGAGLIGGVASILSNLIAAGSIDAGTWQQTVLVLNILKNGIFTYLAIFTGINAATEFGATPSLGGIIGAATLLTGVTPDAPLTNIFTGTPLNAGQGGIIGAIFAVWLLSLLEKRLHKWVPDSIDIIVTPTLSLLIIGLATIFLIMPVAGWVSTGLVGSINWVLNVGGAFSGFILGAFFLPLVMFGLHQILTPIHMEMIAKTGSTQLLPLLSMAGGGQVGAAIALWIRLRKNKDFVKLVKGALPVGILGIGEPLIYGITLPMGRPFITSCIGGGIGGAVIGALGNAGAITVGPSGLALIPLIAGGRWWIYIIGLLSAYAGGFIATYFFGIPQSEKDKADHWAKDHEVQTLSHTIELFSPMNGEAISLSDVEDEAFSTGILGKGIAIKPTDGKFVSPIDGVVTMTFPTKHAIGITSDEGVEILIHIGLDTVSLDGKPFDLKISVGEHIKRGDVLVEVDLDAISAAGLSTVTPIVVTNSAEYIEVLSDTQGNVQRGQKLLQIILDSL</sequence>
<dbReference type="PROSITE" id="PS51093">
    <property type="entry name" value="PTS_EIIA_TYPE_1"/>
    <property type="match status" value="1"/>
</dbReference>
<evidence type="ECO:0000256" key="1">
    <source>
        <dbReference type="ARBA" id="ARBA00004651"/>
    </source>
</evidence>
<evidence type="ECO:0000256" key="12">
    <source>
        <dbReference type="ARBA" id="ARBA00045139"/>
    </source>
</evidence>
<evidence type="ECO:0000256" key="10">
    <source>
        <dbReference type="ARBA" id="ARBA00023136"/>
    </source>
</evidence>
<evidence type="ECO:0000256" key="2">
    <source>
        <dbReference type="ARBA" id="ARBA00022448"/>
    </source>
</evidence>
<dbReference type="EC" id="2.7.1.211" evidence="11"/>
<dbReference type="FunFam" id="2.70.70.10:FF:000001">
    <property type="entry name" value="PTS system glucose-specific IIA component"/>
    <property type="match status" value="1"/>
</dbReference>
<feature type="domain" description="PTS EIIB type-1" evidence="19">
    <location>
        <begin position="7"/>
        <end position="89"/>
    </location>
</feature>
<dbReference type="SUPFAM" id="SSF55604">
    <property type="entry name" value="Glucose permease domain IIB"/>
    <property type="match status" value="1"/>
</dbReference>
<dbReference type="PROSITE" id="PS51098">
    <property type="entry name" value="PTS_EIIB_TYPE_1"/>
    <property type="match status" value="1"/>
</dbReference>
<evidence type="ECO:0000256" key="3">
    <source>
        <dbReference type="ARBA" id="ARBA00022475"/>
    </source>
</evidence>
<reference evidence="21 22" key="1">
    <citation type="submission" date="2019-07" db="EMBL/GenBank/DDBJ databases">
        <title>Genome sequencing of KACC 19320.</title>
        <authorList>
            <person name="Heo J."/>
            <person name="Kim S.-J."/>
            <person name="Kim J.-S."/>
            <person name="Hong S.-B."/>
            <person name="Kwon S.-W."/>
        </authorList>
    </citation>
    <scope>NUCLEOTIDE SEQUENCE [LARGE SCALE GENOMIC DNA]</scope>
    <source>
        <strain evidence="21 22">KACC 19320</strain>
    </source>
</reference>
<dbReference type="InterPro" id="IPR001127">
    <property type="entry name" value="PTS_EIIA_1_perm"/>
</dbReference>
<name>A0A514ZAU5_9LACT</name>
<organism evidence="21 22">
    <name type="scientific">Lactococcus protaetiae</name>
    <dbReference type="NCBI Taxonomy" id="2592653"/>
    <lineage>
        <taxon>Bacteria</taxon>
        <taxon>Bacillati</taxon>
        <taxon>Bacillota</taxon>
        <taxon>Bacilli</taxon>
        <taxon>Lactobacillales</taxon>
        <taxon>Streptococcaceae</taxon>
        <taxon>Lactococcus</taxon>
    </lineage>
</organism>
<accession>A0A514ZAU5</accession>
<feature type="transmembrane region" description="Helical" evidence="17">
    <location>
        <begin position="443"/>
        <end position="464"/>
    </location>
</feature>
<dbReference type="InterPro" id="IPR013013">
    <property type="entry name" value="PTS_EIIC_1"/>
</dbReference>
<comment type="subcellular location">
    <subcellularLocation>
        <location evidence="1">Cell membrane</location>
        <topology evidence="1">Multi-pass membrane protein</topology>
    </subcellularLocation>
</comment>
<comment type="function">
    <text evidence="12">The phosphoenolpyruvate-dependent sugar phosphotransferase system (sugar PTS), a major carbohydrate active transport system, catalyzes the phosphorylation of incoming sugar substrates concomitantly with their translocation across the cell membrane. This system is involved in sucrose transport.</text>
</comment>
<dbReference type="Pfam" id="PF00367">
    <property type="entry name" value="PTS_EIIB"/>
    <property type="match status" value="1"/>
</dbReference>
<feature type="domain" description="PTS EIIC type-1" evidence="20">
    <location>
        <begin position="124"/>
        <end position="480"/>
    </location>
</feature>
<gene>
    <name evidence="21" type="ORF">FLP15_11705</name>
</gene>
<dbReference type="Gene3D" id="3.30.1360.60">
    <property type="entry name" value="Glucose permease domain IIB"/>
    <property type="match status" value="1"/>
</dbReference>
<evidence type="ECO:0000256" key="16">
    <source>
        <dbReference type="PROSITE-ProRule" id="PRU00421"/>
    </source>
</evidence>
<evidence type="ECO:0000256" key="11">
    <source>
        <dbReference type="ARBA" id="ARBA00044053"/>
    </source>
</evidence>
<dbReference type="InterPro" id="IPR003352">
    <property type="entry name" value="PTS_EIIC"/>
</dbReference>
<feature type="transmembrane region" description="Helical" evidence="17">
    <location>
        <begin position="402"/>
        <end position="423"/>
    </location>
</feature>
<keyword evidence="3" id="KW-1003">Cell membrane</keyword>
<dbReference type="InterPro" id="IPR036878">
    <property type="entry name" value="Glu_permease_IIB"/>
</dbReference>
<keyword evidence="9 17" id="KW-1133">Transmembrane helix</keyword>
<comment type="catalytic activity">
    <reaction evidence="13">
        <text>N(pros)-phospho-L-histidyl-[protein](out) + sucrose = sucrose 6(G)-phosphate(in) + L-histidyl-[protein]</text>
        <dbReference type="Rhea" id="RHEA:49236"/>
        <dbReference type="Rhea" id="RHEA-COMP:9745"/>
        <dbReference type="Rhea" id="RHEA-COMP:9746"/>
        <dbReference type="ChEBI" id="CHEBI:17992"/>
        <dbReference type="ChEBI" id="CHEBI:29979"/>
        <dbReference type="ChEBI" id="CHEBI:64837"/>
        <dbReference type="ChEBI" id="CHEBI:91002"/>
        <dbReference type="EC" id="2.7.1.211"/>
    </reaction>
</comment>
<dbReference type="OrthoDB" id="9769191at2"/>
<dbReference type="Pfam" id="PF02378">
    <property type="entry name" value="PTS_EIIC"/>
    <property type="match status" value="1"/>
</dbReference>
<protein>
    <recommendedName>
        <fullName evidence="14">PTS system sucrose-specific EIIBCA component</fullName>
        <ecNumber evidence="11">2.7.1.211</ecNumber>
    </recommendedName>
    <alternativeName>
        <fullName evidence="15">EIIBCA-Scr</fullName>
    </alternativeName>
</protein>
<evidence type="ECO:0000256" key="8">
    <source>
        <dbReference type="ARBA" id="ARBA00022777"/>
    </source>
</evidence>
<feature type="transmembrane region" description="Helical" evidence="17">
    <location>
        <begin position="298"/>
        <end position="323"/>
    </location>
</feature>
<evidence type="ECO:0000313" key="22">
    <source>
        <dbReference type="Proteomes" id="UP000315128"/>
    </source>
</evidence>
<keyword evidence="5" id="KW-0808">Transferase</keyword>
<evidence type="ECO:0000256" key="4">
    <source>
        <dbReference type="ARBA" id="ARBA00022597"/>
    </source>
</evidence>
<dbReference type="InterPro" id="IPR011055">
    <property type="entry name" value="Dup_hybrid_motif"/>
</dbReference>
<evidence type="ECO:0000259" key="18">
    <source>
        <dbReference type="PROSITE" id="PS51093"/>
    </source>
</evidence>
<keyword evidence="7 17" id="KW-0812">Transmembrane</keyword>
<keyword evidence="4" id="KW-0762">Sugar transport</keyword>
<evidence type="ECO:0000256" key="9">
    <source>
        <dbReference type="ARBA" id="ARBA00022989"/>
    </source>
</evidence>
<evidence type="ECO:0000256" key="5">
    <source>
        <dbReference type="ARBA" id="ARBA00022679"/>
    </source>
</evidence>
<dbReference type="PANTHER" id="PTHR30175:SF3">
    <property type="entry name" value="PTS SYSTEM N-ACETYLMURAMIC ACID-SPECIFIC EIIBC COMPONENT"/>
    <property type="match status" value="1"/>
</dbReference>
<dbReference type="GO" id="GO:0090588">
    <property type="term" value="F:protein-phosphocysteine-N-acetylmuramate phosphotransferase system transporter activity"/>
    <property type="evidence" value="ECO:0007669"/>
    <property type="project" value="TreeGrafter"/>
</dbReference>
<dbReference type="PROSITE" id="PS00371">
    <property type="entry name" value="PTS_EIIA_TYPE_1_HIS"/>
    <property type="match status" value="1"/>
</dbReference>
<evidence type="ECO:0000313" key="21">
    <source>
        <dbReference type="EMBL" id="QDK71712.1"/>
    </source>
</evidence>
<feature type="transmembrane region" description="Helical" evidence="17">
    <location>
        <begin position="129"/>
        <end position="150"/>
    </location>
</feature>
<dbReference type="InterPro" id="IPR001996">
    <property type="entry name" value="PTS_IIB_1"/>
</dbReference>
<dbReference type="Gene3D" id="2.70.70.10">
    <property type="entry name" value="Glucose Permease (Domain IIA)"/>
    <property type="match status" value="1"/>
</dbReference>
<dbReference type="EMBL" id="CP041356">
    <property type="protein sequence ID" value="QDK71712.1"/>
    <property type="molecule type" value="Genomic_DNA"/>
</dbReference>
<evidence type="ECO:0000256" key="7">
    <source>
        <dbReference type="ARBA" id="ARBA00022692"/>
    </source>
</evidence>
<feature type="transmembrane region" description="Helical" evidence="17">
    <location>
        <begin position="230"/>
        <end position="248"/>
    </location>
</feature>
<dbReference type="InterPro" id="IPR018113">
    <property type="entry name" value="PTrfase_EIIB_Cys"/>
</dbReference>
<evidence type="ECO:0000259" key="19">
    <source>
        <dbReference type="PROSITE" id="PS51098"/>
    </source>
</evidence>
<dbReference type="KEGG" id="lack:FLP15_11705"/>
<evidence type="ECO:0000256" key="15">
    <source>
        <dbReference type="ARBA" id="ARBA00081008"/>
    </source>
</evidence>
<evidence type="ECO:0000256" key="17">
    <source>
        <dbReference type="SAM" id="Phobius"/>
    </source>
</evidence>
<keyword evidence="8" id="KW-0418">Kinase</keyword>
<dbReference type="GO" id="GO:0009401">
    <property type="term" value="P:phosphoenolpyruvate-dependent sugar phosphotransferase system"/>
    <property type="evidence" value="ECO:0007669"/>
    <property type="project" value="UniProtKB-KW"/>
</dbReference>
<dbReference type="FunFam" id="3.30.1360.60:FF:000001">
    <property type="entry name" value="PTS system glucose-specific IIBC component PtsG"/>
    <property type="match status" value="1"/>
</dbReference>
<feature type="domain" description="PTS EIIA type-1" evidence="18">
    <location>
        <begin position="508"/>
        <end position="612"/>
    </location>
</feature>
<dbReference type="RefSeq" id="WP_142767257.1">
    <property type="nucleotide sequence ID" value="NZ_CP041356.1"/>
</dbReference>
<feature type="transmembrane region" description="Helical" evidence="17">
    <location>
        <begin position="377"/>
        <end position="395"/>
    </location>
</feature>
<dbReference type="PANTHER" id="PTHR30175">
    <property type="entry name" value="PHOSPHOTRANSFERASE SYSTEM TRANSPORT PROTEIN"/>
    <property type="match status" value="1"/>
</dbReference>
<dbReference type="SUPFAM" id="SSF51261">
    <property type="entry name" value="Duplicated hybrid motif"/>
    <property type="match status" value="1"/>
</dbReference>
<evidence type="ECO:0000256" key="14">
    <source>
        <dbReference type="ARBA" id="ARBA00074554"/>
    </source>
</evidence>
<evidence type="ECO:0000256" key="13">
    <source>
        <dbReference type="ARBA" id="ARBA00048931"/>
    </source>
</evidence>
<keyword evidence="2" id="KW-0813">Transport</keyword>